<organism evidence="1 2">
    <name type="scientific">Bifidobacterium catenulatum DSM 16992 = JCM 1194 = LMG 11043</name>
    <dbReference type="NCBI Taxonomy" id="566552"/>
    <lineage>
        <taxon>Bacteria</taxon>
        <taxon>Bacillati</taxon>
        <taxon>Actinomycetota</taxon>
        <taxon>Actinomycetes</taxon>
        <taxon>Bifidobacteriales</taxon>
        <taxon>Bifidobacteriaceae</taxon>
        <taxon>Bifidobacterium</taxon>
    </lineage>
</organism>
<protein>
    <submittedName>
        <fullName evidence="1">Uncharacterized protein</fullName>
    </submittedName>
</protein>
<name>B6XXI8_9BIFI</name>
<reference evidence="1 2" key="2">
    <citation type="submission" date="2008-10" db="EMBL/GenBank/DDBJ databases">
        <authorList>
            <person name="Fulton L."/>
            <person name="Clifton S."/>
            <person name="Fulton B."/>
            <person name="Xu J."/>
            <person name="Minx P."/>
            <person name="Pepin K.H."/>
            <person name="Johnson M."/>
            <person name="Bhonagiri V."/>
            <person name="Nash W.E."/>
            <person name="Mardis E.R."/>
            <person name="Wilson R.K."/>
        </authorList>
    </citation>
    <scope>NUCLEOTIDE SEQUENCE [LARGE SCALE GENOMIC DNA]</scope>
    <source>
        <strain evidence="1 2">DSM 16992</strain>
    </source>
</reference>
<sequence length="52" mass="5979">MEIQWQAKMYVGISMISTFPRTPVGTILRQHGTYMEIYSAYMEISLYQSVGA</sequence>
<dbReference type="Proteomes" id="UP000003882">
    <property type="component" value="Unassembled WGS sequence"/>
</dbReference>
<dbReference type="AlphaFoldDB" id="B6XXI8"/>
<evidence type="ECO:0000313" key="1">
    <source>
        <dbReference type="EMBL" id="EEB20636.1"/>
    </source>
</evidence>
<reference evidence="1 2" key="1">
    <citation type="submission" date="2008-10" db="EMBL/GenBank/DDBJ databases">
        <title>Draft genome sequence of Bifidobacterium catenulatum (DSM 16992).</title>
        <authorList>
            <person name="Sudarsanam P."/>
            <person name="Ley R."/>
            <person name="Guruge J."/>
            <person name="Turnbaugh P.J."/>
            <person name="Mahowald M."/>
            <person name="Liep D."/>
            <person name="Gordon J."/>
        </authorList>
    </citation>
    <scope>NUCLEOTIDE SEQUENCE [LARGE SCALE GENOMIC DNA]</scope>
    <source>
        <strain evidence="1 2">DSM 16992</strain>
    </source>
</reference>
<comment type="caution">
    <text evidence="1">The sequence shown here is derived from an EMBL/GenBank/DDBJ whole genome shotgun (WGS) entry which is preliminary data.</text>
</comment>
<proteinExistence type="predicted"/>
<gene>
    <name evidence="1" type="ORF">BIFCAT_01948</name>
</gene>
<dbReference type="EMBL" id="ABXY01000029">
    <property type="protein sequence ID" value="EEB20636.1"/>
    <property type="molecule type" value="Genomic_DNA"/>
</dbReference>
<evidence type="ECO:0000313" key="2">
    <source>
        <dbReference type="Proteomes" id="UP000003882"/>
    </source>
</evidence>
<accession>B6XXI8</accession>